<evidence type="ECO:0000256" key="1">
    <source>
        <dbReference type="ARBA" id="ARBA00008861"/>
    </source>
</evidence>
<gene>
    <name evidence="5" type="ORF">N7456_005299</name>
</gene>
<evidence type="ECO:0000256" key="3">
    <source>
        <dbReference type="ARBA" id="ARBA00030602"/>
    </source>
</evidence>
<dbReference type="InterPro" id="IPR045038">
    <property type="entry name" value="AIG2-like"/>
</dbReference>
<dbReference type="SUPFAM" id="SSF110857">
    <property type="entry name" value="Gamma-glutamyl cyclotransferase-like"/>
    <property type="match status" value="1"/>
</dbReference>
<evidence type="ECO:0000256" key="2">
    <source>
        <dbReference type="ARBA" id="ARBA00022679"/>
    </source>
</evidence>
<dbReference type="GO" id="GO:0016740">
    <property type="term" value="F:transferase activity"/>
    <property type="evidence" value="ECO:0007669"/>
    <property type="project" value="UniProtKB-KW"/>
</dbReference>
<dbReference type="Gene3D" id="3.10.490.10">
    <property type="entry name" value="Gamma-glutamyl cyclotransferase-like"/>
    <property type="match status" value="1"/>
</dbReference>
<organism evidence="5 6">
    <name type="scientific">Penicillium angulare</name>
    <dbReference type="NCBI Taxonomy" id="116970"/>
    <lineage>
        <taxon>Eukaryota</taxon>
        <taxon>Fungi</taxon>
        <taxon>Dikarya</taxon>
        <taxon>Ascomycota</taxon>
        <taxon>Pezizomycotina</taxon>
        <taxon>Eurotiomycetes</taxon>
        <taxon>Eurotiomycetidae</taxon>
        <taxon>Eurotiales</taxon>
        <taxon>Aspergillaceae</taxon>
        <taxon>Penicillium</taxon>
    </lineage>
</organism>
<dbReference type="InterPro" id="IPR013024">
    <property type="entry name" value="GGCT-like"/>
</dbReference>
<dbReference type="CDD" id="cd06661">
    <property type="entry name" value="GGCT_like"/>
    <property type="match status" value="1"/>
</dbReference>
<feature type="domain" description="Gamma-glutamylcyclotransferase AIG2-like" evidence="4">
    <location>
        <begin position="78"/>
        <end position="166"/>
    </location>
</feature>
<comment type="similarity">
    <text evidence="1">Belongs to the gamma-glutamylcyclotransferase family.</text>
</comment>
<dbReference type="InterPro" id="IPR009288">
    <property type="entry name" value="AIG2-like_dom"/>
</dbReference>
<dbReference type="PANTHER" id="PTHR31544:SF2">
    <property type="entry name" value="AIG2-LIKE PROTEIN D"/>
    <property type="match status" value="1"/>
</dbReference>
<reference evidence="5" key="2">
    <citation type="journal article" date="2023" name="IMA Fungus">
        <title>Comparative genomic study of the Penicillium genus elucidates a diverse pangenome and 15 lateral gene transfer events.</title>
        <authorList>
            <person name="Petersen C."/>
            <person name="Sorensen T."/>
            <person name="Nielsen M.R."/>
            <person name="Sondergaard T.E."/>
            <person name="Sorensen J.L."/>
            <person name="Fitzpatrick D.A."/>
            <person name="Frisvad J.C."/>
            <person name="Nielsen K.L."/>
        </authorList>
    </citation>
    <scope>NUCLEOTIDE SEQUENCE</scope>
    <source>
        <strain evidence="5">IBT 30069</strain>
    </source>
</reference>
<reference evidence="5" key="1">
    <citation type="submission" date="2022-11" db="EMBL/GenBank/DDBJ databases">
        <authorList>
            <person name="Petersen C."/>
        </authorList>
    </citation>
    <scope>NUCLEOTIDE SEQUENCE</scope>
    <source>
        <strain evidence="5">IBT 30069</strain>
    </source>
</reference>
<evidence type="ECO:0000313" key="6">
    <source>
        <dbReference type="Proteomes" id="UP001149165"/>
    </source>
</evidence>
<name>A0A9W9FY33_9EURO</name>
<keyword evidence="6" id="KW-1185">Reference proteome</keyword>
<comment type="caution">
    <text evidence="5">The sequence shown here is derived from an EMBL/GenBank/DDBJ whole genome shotgun (WGS) entry which is preliminary data.</text>
</comment>
<dbReference type="PANTHER" id="PTHR31544">
    <property type="entry name" value="AIG2-LIKE PROTEIN D"/>
    <property type="match status" value="1"/>
</dbReference>
<keyword evidence="2" id="KW-0808">Transferase</keyword>
<dbReference type="AlphaFoldDB" id="A0A9W9FY33"/>
<accession>A0A9W9FY33</accession>
<proteinExistence type="inferred from homology"/>
<dbReference type="OrthoDB" id="1044435at2759"/>
<evidence type="ECO:0000259" key="4">
    <source>
        <dbReference type="Pfam" id="PF06094"/>
    </source>
</evidence>
<feature type="domain" description="Gamma-glutamylcyclotransferase AIG2-like" evidence="4">
    <location>
        <begin position="6"/>
        <end position="65"/>
    </location>
</feature>
<sequence>MGDHVLFVYGTLMAPQILHRVIHGSADPEPWQKALVRFQPAILHNYRRHRVRDADYPGVVPASPSQPEAEEEGTQIEPTLRTKTTSSVLGILVSGLTDGDIHRLDMFEGSEYIRENVKVRTLKEAENLCDVLEAAEAKTVDEVGEADAVTYVWVAGAERLESAEWDFETFKKEKMAWWVNADERDW</sequence>
<dbReference type="Pfam" id="PF06094">
    <property type="entry name" value="GGACT"/>
    <property type="match status" value="2"/>
</dbReference>
<dbReference type="Proteomes" id="UP001149165">
    <property type="component" value="Unassembled WGS sequence"/>
</dbReference>
<protein>
    <recommendedName>
        <fullName evidence="3">Putative gamma-glutamylcyclotransferase</fullName>
    </recommendedName>
</protein>
<evidence type="ECO:0000313" key="5">
    <source>
        <dbReference type="EMBL" id="KAJ5108624.1"/>
    </source>
</evidence>
<dbReference type="EMBL" id="JAPQKH010000003">
    <property type="protein sequence ID" value="KAJ5108624.1"/>
    <property type="molecule type" value="Genomic_DNA"/>
</dbReference>
<dbReference type="InterPro" id="IPR036568">
    <property type="entry name" value="GGCT-like_sf"/>
</dbReference>